<accession>A0A2W7MUT4</accession>
<evidence type="ECO:0000313" key="2">
    <source>
        <dbReference type="Proteomes" id="UP000249239"/>
    </source>
</evidence>
<dbReference type="AlphaFoldDB" id="A0A2W7MUT4"/>
<organism evidence="1 2">
    <name type="scientific">Breznakibacter xylanolyticus</name>
    <dbReference type="NCBI Taxonomy" id="990"/>
    <lineage>
        <taxon>Bacteria</taxon>
        <taxon>Pseudomonadati</taxon>
        <taxon>Bacteroidota</taxon>
        <taxon>Bacteroidia</taxon>
        <taxon>Marinilabiliales</taxon>
        <taxon>Marinilabiliaceae</taxon>
        <taxon>Breznakibacter</taxon>
    </lineage>
</organism>
<evidence type="ECO:0000313" key="1">
    <source>
        <dbReference type="EMBL" id="PZX11341.1"/>
    </source>
</evidence>
<dbReference type="Proteomes" id="UP000249239">
    <property type="component" value="Unassembled WGS sequence"/>
</dbReference>
<gene>
    <name evidence="1" type="ORF">LX69_03148</name>
</gene>
<protein>
    <submittedName>
        <fullName evidence="1">Uncharacterized protein DUF4276</fullName>
    </submittedName>
</protein>
<keyword evidence="2" id="KW-1185">Reference proteome</keyword>
<dbReference type="RefSeq" id="WP_111446950.1">
    <property type="nucleotide sequence ID" value="NZ_QKZK01000040.1"/>
</dbReference>
<dbReference type="Pfam" id="PF14103">
    <property type="entry name" value="DUF4276"/>
    <property type="match status" value="1"/>
</dbReference>
<dbReference type="OrthoDB" id="9801478at2"/>
<sequence>MKRIIIIGEGPTEQLFCNDVLQPVFNAHDIFLETPKIKKSKGGIVAWEHLKKQVELHLKDTGVYVTTLIDYYGIHPCHAFPKWEEAKAIVNKSDRITFLENSMLEEIDESIRYRFIPYIQLHEFEALLFSDITVIEDNFESDEFKDYDYLLETDKAFSNPENINDGKTTAPSKRLGRIIDDYSKVVYGSLLAQEIGLDKIREKCPRFNNWIERLLTIE</sequence>
<dbReference type="EMBL" id="QKZK01000040">
    <property type="protein sequence ID" value="PZX11341.1"/>
    <property type="molecule type" value="Genomic_DNA"/>
</dbReference>
<dbReference type="InterPro" id="IPR025455">
    <property type="entry name" value="DUF4276"/>
</dbReference>
<name>A0A2W7MUT4_9BACT</name>
<proteinExistence type="predicted"/>
<reference evidence="1 2" key="1">
    <citation type="submission" date="2018-06" db="EMBL/GenBank/DDBJ databases">
        <title>Genomic Encyclopedia of Archaeal and Bacterial Type Strains, Phase II (KMG-II): from individual species to whole genera.</title>
        <authorList>
            <person name="Goeker M."/>
        </authorList>
    </citation>
    <scope>NUCLEOTIDE SEQUENCE [LARGE SCALE GENOMIC DNA]</scope>
    <source>
        <strain evidence="1 2">DSM 6779</strain>
    </source>
</reference>
<comment type="caution">
    <text evidence="1">The sequence shown here is derived from an EMBL/GenBank/DDBJ whole genome shotgun (WGS) entry which is preliminary data.</text>
</comment>